<dbReference type="InterPro" id="IPR006037">
    <property type="entry name" value="RCK_C"/>
</dbReference>
<dbReference type="PANTHER" id="PTHR32507">
    <property type="entry name" value="NA(+)/H(+) ANTIPORTER 1"/>
    <property type="match status" value="1"/>
</dbReference>
<feature type="transmembrane region" description="Helical" evidence="10">
    <location>
        <begin position="6"/>
        <end position="24"/>
    </location>
</feature>
<organism evidence="12 13">
    <name type="scientific">Knoellia aerolata DSM 18566</name>
    <dbReference type="NCBI Taxonomy" id="1385519"/>
    <lineage>
        <taxon>Bacteria</taxon>
        <taxon>Bacillati</taxon>
        <taxon>Actinomycetota</taxon>
        <taxon>Actinomycetes</taxon>
        <taxon>Micrococcales</taxon>
        <taxon>Intrasporangiaceae</taxon>
        <taxon>Knoellia</taxon>
    </lineage>
</organism>
<evidence type="ECO:0000256" key="1">
    <source>
        <dbReference type="ARBA" id="ARBA00004651"/>
    </source>
</evidence>
<sequence>MNAEDLNVVVLAVTLVLLVGVAAVRVSSRVGLPSLLLYLAIGLALGESGLGLRFEDLNLTMILGSLALAMILAEGGFTTRWSVVRPVAPLSLVLATVGVGISVAVTGTLAHLILDVDLRTAVLLGAVASSTDAAAVFAVLRSMPLQRRLRAALEAESGFNDPPVIILVSVVASDAWSESGAVSIGGAMLVQLVLGAGLGLVVARVGQWVLARSALPSAGLYPLATVAFAMLAFAVAGVAGGSPFLAVYVAGLWLGNAPLPHRNATTGFAEGLAWLAQIGLFVMLGLLASPSRLVDAIIPAAVVGCALTLVARPISVALCATPFRVPWREQVFMSWAGLRGAVPIVLATIPMTRGLPEADRIFDVVFLLVVGFTLVQGPTLPALARRLGLAESDASREVHIDAAPLEEIDASLLQFDLPPQSRLAGVALFEVRLPAEAAVSMIVRDGRLFVPDENTVLRSGDRLLLATSNPARETTERRLRAVSRAGRLAQWRGEHGDPVTRNSPRARRVAPDEGSGEGRRATMAPATAMRPGRTHVPTTPASRCHCLTNDPEDAPTSVLVSDDGATPTPSV</sequence>
<evidence type="ECO:0000256" key="5">
    <source>
        <dbReference type="ARBA" id="ARBA00022692"/>
    </source>
</evidence>
<evidence type="ECO:0000256" key="3">
    <source>
        <dbReference type="ARBA" id="ARBA00022449"/>
    </source>
</evidence>
<feature type="transmembrane region" description="Helical" evidence="10">
    <location>
        <begin position="364"/>
        <end position="384"/>
    </location>
</feature>
<keyword evidence="4" id="KW-1003">Cell membrane</keyword>
<comment type="subcellular location">
    <subcellularLocation>
        <location evidence="1">Cell membrane</location>
        <topology evidence="1">Multi-pass membrane protein</topology>
    </subcellularLocation>
</comment>
<accession>A0A0A0K3R6</accession>
<dbReference type="InterPro" id="IPR006153">
    <property type="entry name" value="Cation/H_exchanger_TM"/>
</dbReference>
<evidence type="ECO:0000313" key="13">
    <source>
        <dbReference type="Proteomes" id="UP000030013"/>
    </source>
</evidence>
<evidence type="ECO:0000256" key="10">
    <source>
        <dbReference type="SAM" id="Phobius"/>
    </source>
</evidence>
<evidence type="ECO:0000313" key="12">
    <source>
        <dbReference type="EMBL" id="KGN42416.1"/>
    </source>
</evidence>
<dbReference type="SUPFAM" id="SSF116726">
    <property type="entry name" value="TrkA C-terminal domain-like"/>
    <property type="match status" value="1"/>
</dbReference>
<dbReference type="AlphaFoldDB" id="A0A0A0K3R6"/>
<dbReference type="PANTHER" id="PTHR32507:SF7">
    <property type="entry name" value="K(+)_H(+) ANTIPORTER NHAP2"/>
    <property type="match status" value="1"/>
</dbReference>
<dbReference type="eggNOG" id="COG3263">
    <property type="taxonomic scope" value="Bacteria"/>
</dbReference>
<dbReference type="InterPro" id="IPR036721">
    <property type="entry name" value="RCK_C_sf"/>
</dbReference>
<feature type="compositionally biased region" description="Low complexity" evidence="9">
    <location>
        <begin position="521"/>
        <end position="531"/>
    </location>
</feature>
<dbReference type="EMBL" id="AVPL01000005">
    <property type="protein sequence ID" value="KGN42416.1"/>
    <property type="molecule type" value="Genomic_DNA"/>
</dbReference>
<feature type="transmembrane region" description="Helical" evidence="10">
    <location>
        <begin position="36"/>
        <end position="54"/>
    </location>
</feature>
<dbReference type="RefSeq" id="WP_084108116.1">
    <property type="nucleotide sequence ID" value="NZ_AVPL01000005.1"/>
</dbReference>
<dbReference type="GO" id="GO:1902600">
    <property type="term" value="P:proton transmembrane transport"/>
    <property type="evidence" value="ECO:0007669"/>
    <property type="project" value="InterPro"/>
</dbReference>
<feature type="transmembrane region" description="Helical" evidence="10">
    <location>
        <begin position="296"/>
        <end position="320"/>
    </location>
</feature>
<dbReference type="GO" id="GO:0006813">
    <property type="term" value="P:potassium ion transport"/>
    <property type="evidence" value="ECO:0007669"/>
    <property type="project" value="InterPro"/>
</dbReference>
<dbReference type="Pfam" id="PF02080">
    <property type="entry name" value="TrkA_C"/>
    <property type="match status" value="1"/>
</dbReference>
<feature type="transmembrane region" description="Helical" evidence="10">
    <location>
        <begin position="181"/>
        <end position="203"/>
    </location>
</feature>
<feature type="transmembrane region" description="Helical" evidence="10">
    <location>
        <begin position="271"/>
        <end position="290"/>
    </location>
</feature>
<feature type="transmembrane region" description="Helical" evidence="10">
    <location>
        <begin position="120"/>
        <end position="140"/>
    </location>
</feature>
<keyword evidence="2" id="KW-0813">Transport</keyword>
<dbReference type="Pfam" id="PF00999">
    <property type="entry name" value="Na_H_Exchanger"/>
    <property type="match status" value="1"/>
</dbReference>
<comment type="caution">
    <text evidence="12">The sequence shown here is derived from an EMBL/GenBank/DDBJ whole genome shotgun (WGS) entry which is preliminary data.</text>
</comment>
<dbReference type="NCBIfam" id="NF003716">
    <property type="entry name" value="PRK05326.1-3"/>
    <property type="match status" value="1"/>
</dbReference>
<evidence type="ECO:0000256" key="8">
    <source>
        <dbReference type="ARBA" id="ARBA00023136"/>
    </source>
</evidence>
<keyword evidence="3" id="KW-0050">Antiport</keyword>
<dbReference type="PROSITE" id="PS51202">
    <property type="entry name" value="RCK_C"/>
    <property type="match status" value="1"/>
</dbReference>
<dbReference type="Gene3D" id="1.20.1530.20">
    <property type="match status" value="1"/>
</dbReference>
<feature type="transmembrane region" description="Helical" evidence="10">
    <location>
        <begin position="90"/>
        <end position="114"/>
    </location>
</feature>
<evidence type="ECO:0000259" key="11">
    <source>
        <dbReference type="PROSITE" id="PS51202"/>
    </source>
</evidence>
<feature type="domain" description="RCK C-terminal" evidence="11">
    <location>
        <begin position="400"/>
        <end position="481"/>
    </location>
</feature>
<name>A0A0A0K3R6_9MICO</name>
<dbReference type="GO" id="GO:0015297">
    <property type="term" value="F:antiporter activity"/>
    <property type="evidence" value="ECO:0007669"/>
    <property type="project" value="UniProtKB-KW"/>
</dbReference>
<reference evidence="12 13" key="1">
    <citation type="submission" date="2013-08" db="EMBL/GenBank/DDBJ databases">
        <title>The genome sequence of Knoellia aerolata.</title>
        <authorList>
            <person name="Zhu W."/>
            <person name="Wang G."/>
        </authorList>
    </citation>
    <scope>NUCLEOTIDE SEQUENCE [LARGE SCALE GENOMIC DNA]</scope>
    <source>
        <strain evidence="12 13">DSM 18566</strain>
    </source>
</reference>
<keyword evidence="8 10" id="KW-0472">Membrane</keyword>
<gene>
    <name evidence="12" type="ORF">N801_17290</name>
</gene>
<evidence type="ECO:0000256" key="2">
    <source>
        <dbReference type="ARBA" id="ARBA00022448"/>
    </source>
</evidence>
<feature type="transmembrane region" description="Helical" evidence="10">
    <location>
        <begin position="223"/>
        <end position="250"/>
    </location>
</feature>
<dbReference type="NCBIfam" id="NF003715">
    <property type="entry name" value="PRK05326.1-2"/>
    <property type="match status" value="1"/>
</dbReference>
<keyword evidence="6 10" id="KW-1133">Transmembrane helix</keyword>
<protein>
    <submittedName>
        <fullName evidence="12">Potassium transporter CPA</fullName>
    </submittedName>
</protein>
<dbReference type="GO" id="GO:0005886">
    <property type="term" value="C:plasma membrane"/>
    <property type="evidence" value="ECO:0007669"/>
    <property type="project" value="UniProtKB-SubCell"/>
</dbReference>
<dbReference type="GO" id="GO:0008324">
    <property type="term" value="F:monoatomic cation transmembrane transporter activity"/>
    <property type="evidence" value="ECO:0007669"/>
    <property type="project" value="InterPro"/>
</dbReference>
<evidence type="ECO:0000256" key="6">
    <source>
        <dbReference type="ARBA" id="ARBA00022989"/>
    </source>
</evidence>
<feature type="region of interest" description="Disordered" evidence="9">
    <location>
        <begin position="492"/>
        <end position="571"/>
    </location>
</feature>
<keyword evidence="5 10" id="KW-0812">Transmembrane</keyword>
<proteinExistence type="predicted"/>
<evidence type="ECO:0000256" key="4">
    <source>
        <dbReference type="ARBA" id="ARBA00022475"/>
    </source>
</evidence>
<dbReference type="STRING" id="1385519.N801_17290"/>
<evidence type="ECO:0000256" key="7">
    <source>
        <dbReference type="ARBA" id="ARBA00023065"/>
    </source>
</evidence>
<keyword evidence="13" id="KW-1185">Reference proteome</keyword>
<dbReference type="Gene3D" id="3.30.70.1450">
    <property type="entry name" value="Regulator of K+ conductance, C-terminal domain"/>
    <property type="match status" value="1"/>
</dbReference>
<dbReference type="OrthoDB" id="9810759at2"/>
<dbReference type="InterPro" id="IPR038770">
    <property type="entry name" value="Na+/solute_symporter_sf"/>
</dbReference>
<dbReference type="Proteomes" id="UP000030013">
    <property type="component" value="Unassembled WGS sequence"/>
</dbReference>
<evidence type="ECO:0000256" key="9">
    <source>
        <dbReference type="SAM" id="MobiDB-lite"/>
    </source>
</evidence>
<keyword evidence="7" id="KW-0406">Ion transport</keyword>
<feature type="transmembrane region" description="Helical" evidence="10">
    <location>
        <begin position="60"/>
        <end position="78"/>
    </location>
</feature>